<evidence type="ECO:0000313" key="2">
    <source>
        <dbReference type="Proteomes" id="UP000663720"/>
    </source>
</evidence>
<evidence type="ECO:0000313" key="1">
    <source>
        <dbReference type="EMBL" id="QTA82020.1"/>
    </source>
</evidence>
<sequence length="94" mass="10490">MQALKIKKQIDSEILYLHLPEFRNMIGKNTEIIILTEPDEQFSSGDSQAGKKPGAEKGKAFSASALLKYAGSWSGDDLEHCLEELYLLRGEAEF</sequence>
<name>A0A975GHX5_9BACT</name>
<dbReference type="EMBL" id="CP061799">
    <property type="protein sequence ID" value="QTA82020.1"/>
    <property type="molecule type" value="Genomic_DNA"/>
</dbReference>
<dbReference type="AlphaFoldDB" id="A0A975GHX5"/>
<dbReference type="KEGG" id="dli:dnl_43810"/>
<protein>
    <submittedName>
        <fullName evidence="1">Uncharacterized protein</fullName>
    </submittedName>
</protein>
<dbReference type="RefSeq" id="WP_207687989.1">
    <property type="nucleotide sequence ID" value="NZ_CP061799.1"/>
</dbReference>
<accession>A0A975GHX5</accession>
<organism evidence="1 2">
    <name type="scientific">Desulfonema limicola</name>
    <dbReference type="NCBI Taxonomy" id="45656"/>
    <lineage>
        <taxon>Bacteria</taxon>
        <taxon>Pseudomonadati</taxon>
        <taxon>Thermodesulfobacteriota</taxon>
        <taxon>Desulfobacteria</taxon>
        <taxon>Desulfobacterales</taxon>
        <taxon>Desulfococcaceae</taxon>
        <taxon>Desulfonema</taxon>
    </lineage>
</organism>
<keyword evidence="2" id="KW-1185">Reference proteome</keyword>
<gene>
    <name evidence="1" type="ORF">dnl_43810</name>
</gene>
<proteinExistence type="predicted"/>
<dbReference type="Proteomes" id="UP000663720">
    <property type="component" value="Chromosome"/>
</dbReference>
<reference evidence="1" key="1">
    <citation type="journal article" date="2021" name="Microb. Physiol.">
        <title>Proteogenomic Insights into the Physiology of Marine, Sulfate-Reducing, Filamentous Desulfonema limicola and Desulfonema magnum.</title>
        <authorList>
            <person name="Schnaars V."/>
            <person name="Wohlbrand L."/>
            <person name="Scheve S."/>
            <person name="Hinrichs C."/>
            <person name="Reinhardt R."/>
            <person name="Rabus R."/>
        </authorList>
    </citation>
    <scope>NUCLEOTIDE SEQUENCE</scope>
    <source>
        <strain evidence="1">5ac10</strain>
    </source>
</reference>